<dbReference type="CDD" id="cd06358">
    <property type="entry name" value="PBP1_NHase"/>
    <property type="match status" value="1"/>
</dbReference>
<dbReference type="Proteomes" id="UP000291469">
    <property type="component" value="Chromosome"/>
</dbReference>
<feature type="domain" description="Leucine-binding protein" evidence="3">
    <location>
        <begin position="28"/>
        <end position="364"/>
    </location>
</feature>
<accession>A0A411YK70</accession>
<evidence type="ECO:0000256" key="2">
    <source>
        <dbReference type="ARBA" id="ARBA00022729"/>
    </source>
</evidence>
<dbReference type="InterPro" id="IPR028082">
    <property type="entry name" value="Peripla_BP_I"/>
</dbReference>
<evidence type="ECO:0000256" key="1">
    <source>
        <dbReference type="ARBA" id="ARBA00010062"/>
    </source>
</evidence>
<dbReference type="OrthoDB" id="7337537at2"/>
<dbReference type="RefSeq" id="WP_131156594.1">
    <property type="nucleotide sequence ID" value="NZ_CP036402.1"/>
</dbReference>
<dbReference type="PANTHER" id="PTHR47628">
    <property type="match status" value="1"/>
</dbReference>
<dbReference type="Pfam" id="PF13458">
    <property type="entry name" value="Peripla_BP_6"/>
    <property type="match status" value="1"/>
</dbReference>
<keyword evidence="2" id="KW-0732">Signal</keyword>
<comment type="similarity">
    <text evidence="1">Belongs to the leucine-binding protein family.</text>
</comment>
<name>A0A411YK70_9ACTN</name>
<sequence>MSETVYRSGVVRSSEVCLAPDSPREAGTIEIGLVVPMRGPAGIFGLSCYMSAVLAAETLNETEGLLGREVRIRPIDGAGSPSQVAERVTAETDAGRVDAVAGWHLSHVRRAVVSRIQARVPYVYSALYEGGEHTPGVFITGETPSRQIRPALAWLATQLGVRRWALVGDDYLWPHGSAAAVRGHARELDLRITDEVFVPLGTGDFSSVVHGLQQSDAQGVLQLLVGQDAVHFNREFAAAGLDERMVRLSPLMDENMLLASGPQATRGLYSAAGFFEGLATPGALELVGRYSERFGPDAPVLNSMGESCFEAVQLLAALATRSRSLEVGAMFRAARQPIGYDGPRGTVHLQDDHLVQDVYLARAETTTFDVITRL</sequence>
<dbReference type="KEGG" id="erz:ER308_19890"/>
<dbReference type="PANTHER" id="PTHR47628:SF1">
    <property type="entry name" value="ALIPHATIC AMIDASE EXPRESSION-REGULATING PROTEIN"/>
    <property type="match status" value="1"/>
</dbReference>
<dbReference type="AlphaFoldDB" id="A0A411YK70"/>
<dbReference type="InterPro" id="IPR028081">
    <property type="entry name" value="Leu-bd"/>
</dbReference>
<evidence type="ECO:0000259" key="3">
    <source>
        <dbReference type="Pfam" id="PF13458"/>
    </source>
</evidence>
<evidence type="ECO:0000313" key="5">
    <source>
        <dbReference type="Proteomes" id="UP000291469"/>
    </source>
</evidence>
<proteinExistence type="inferred from homology"/>
<dbReference type="EMBL" id="CP036402">
    <property type="protein sequence ID" value="QBI21602.1"/>
    <property type="molecule type" value="Genomic_DNA"/>
</dbReference>
<keyword evidence="5" id="KW-1185">Reference proteome</keyword>
<gene>
    <name evidence="4" type="ORF">ER308_19890</name>
</gene>
<evidence type="ECO:0000313" key="4">
    <source>
        <dbReference type="EMBL" id="QBI21602.1"/>
    </source>
</evidence>
<reference evidence="4 5" key="1">
    <citation type="submission" date="2019-01" db="EMBL/GenBank/DDBJ databases">
        <title>Egibacter rhizosphaerae EGI 80759T.</title>
        <authorList>
            <person name="Chen D.-D."/>
            <person name="Tian Y."/>
            <person name="Jiao J.-Y."/>
            <person name="Zhang X.-T."/>
            <person name="Zhang Y.-G."/>
            <person name="Zhang Y."/>
            <person name="Xiao M."/>
            <person name="Shu W.-S."/>
            <person name="Li W.-J."/>
        </authorList>
    </citation>
    <scope>NUCLEOTIDE SEQUENCE [LARGE SCALE GENOMIC DNA]</scope>
    <source>
        <strain evidence="4 5">EGI 80759</strain>
    </source>
</reference>
<dbReference type="Gene3D" id="3.40.50.2300">
    <property type="match status" value="2"/>
</dbReference>
<protein>
    <recommendedName>
        <fullName evidence="3">Leucine-binding protein domain-containing protein</fullName>
    </recommendedName>
</protein>
<dbReference type="SUPFAM" id="SSF53822">
    <property type="entry name" value="Periplasmic binding protein-like I"/>
    <property type="match status" value="1"/>
</dbReference>
<organism evidence="4 5">
    <name type="scientific">Egibacter rhizosphaerae</name>
    <dbReference type="NCBI Taxonomy" id="1670831"/>
    <lineage>
        <taxon>Bacteria</taxon>
        <taxon>Bacillati</taxon>
        <taxon>Actinomycetota</taxon>
        <taxon>Nitriliruptoria</taxon>
        <taxon>Egibacterales</taxon>
        <taxon>Egibacteraceae</taxon>
        <taxon>Egibacter</taxon>
    </lineage>
</organism>